<dbReference type="PANTHER" id="PTHR30619:SF1">
    <property type="entry name" value="RECOMBINATION PROTEIN 2"/>
    <property type="match status" value="1"/>
</dbReference>
<feature type="signal peptide" evidence="1">
    <location>
        <begin position="1"/>
        <end position="20"/>
    </location>
</feature>
<protein>
    <submittedName>
        <fullName evidence="2">Metal-dependent hydrolase, beta-lactamase superfamily II</fullName>
    </submittedName>
</protein>
<keyword evidence="2" id="KW-0378">Hydrolase</keyword>
<dbReference type="GO" id="GO:0016787">
    <property type="term" value="F:hydrolase activity"/>
    <property type="evidence" value="ECO:0007669"/>
    <property type="project" value="UniProtKB-KW"/>
</dbReference>
<feature type="chain" id="PRO_5038705917" evidence="1">
    <location>
        <begin position="21"/>
        <end position="263"/>
    </location>
</feature>
<dbReference type="AlphaFoldDB" id="A0A1G8VPM0"/>
<keyword evidence="3" id="KW-1185">Reference proteome</keyword>
<accession>A0A1G8VPM0</accession>
<proteinExistence type="predicted"/>
<evidence type="ECO:0000313" key="2">
    <source>
        <dbReference type="EMBL" id="SDJ67889.1"/>
    </source>
</evidence>
<gene>
    <name evidence="2" type="ORF">SAMN05216243_0257</name>
</gene>
<evidence type="ECO:0000256" key="1">
    <source>
        <dbReference type="SAM" id="SignalP"/>
    </source>
</evidence>
<evidence type="ECO:0000313" key="3">
    <source>
        <dbReference type="Proteomes" id="UP000198694"/>
    </source>
</evidence>
<dbReference type="InterPro" id="IPR036866">
    <property type="entry name" value="RibonucZ/Hydroxyglut_hydro"/>
</dbReference>
<sequence length="263" mass="29409">MIIRLFILLCLMLSAPASMAMAETSIGLKDNEIYYAFFNLPDGEAALLEGNGGAVLINTGSPQSEEALFNQLEELEVTEINTLILTKQLMDYCGNARQLIEQFQPKSVAYTGKLSNTCQTQLENTNIEVWDNGKSIEMPMGGTLTVLKAEESGEMTLDITYGKTSMLFLSNSHIEDEDELLQYELDPQIIKIGDYARGKSPSGYLLDKIDPHIGIIYNCKQGLPNEGLMERLNESWIDVYHLKQVGTTIIRLNETDYEVLSFD</sequence>
<dbReference type="PANTHER" id="PTHR30619">
    <property type="entry name" value="DNA INTERNALIZATION/COMPETENCE PROTEIN COMEC/REC2"/>
    <property type="match status" value="1"/>
</dbReference>
<dbReference type="Proteomes" id="UP000198694">
    <property type="component" value="Unassembled WGS sequence"/>
</dbReference>
<dbReference type="STRING" id="407036.SAMN05216243_0257"/>
<dbReference type="Gene3D" id="3.60.15.10">
    <property type="entry name" value="Ribonuclease Z/Hydroxyacylglutathione hydrolase-like"/>
    <property type="match status" value="1"/>
</dbReference>
<organism evidence="2 3">
    <name type="scientific">Sediminibacillus albus</name>
    <dbReference type="NCBI Taxonomy" id="407036"/>
    <lineage>
        <taxon>Bacteria</taxon>
        <taxon>Bacillati</taxon>
        <taxon>Bacillota</taxon>
        <taxon>Bacilli</taxon>
        <taxon>Bacillales</taxon>
        <taxon>Bacillaceae</taxon>
        <taxon>Sediminibacillus</taxon>
    </lineage>
</organism>
<name>A0A1G8VPM0_9BACI</name>
<dbReference type="SUPFAM" id="SSF56281">
    <property type="entry name" value="Metallo-hydrolase/oxidoreductase"/>
    <property type="match status" value="1"/>
</dbReference>
<reference evidence="2 3" key="1">
    <citation type="submission" date="2016-10" db="EMBL/GenBank/DDBJ databases">
        <authorList>
            <person name="de Groot N.N."/>
        </authorList>
    </citation>
    <scope>NUCLEOTIDE SEQUENCE [LARGE SCALE GENOMIC DNA]</scope>
    <source>
        <strain evidence="2 3">CGMCC 1.6502</strain>
    </source>
</reference>
<dbReference type="InterPro" id="IPR052159">
    <property type="entry name" value="Competence_DNA_uptake"/>
</dbReference>
<dbReference type="EMBL" id="FNFL01000001">
    <property type="protein sequence ID" value="SDJ67889.1"/>
    <property type="molecule type" value="Genomic_DNA"/>
</dbReference>
<keyword evidence="1" id="KW-0732">Signal</keyword>